<protein>
    <recommendedName>
        <fullName evidence="1">TypA/BipA C-terminal domain-containing protein</fullName>
    </recommendedName>
</protein>
<dbReference type="Gene3D" id="3.30.70.870">
    <property type="entry name" value="Elongation Factor G (Translational Gtpase), domain 3"/>
    <property type="match status" value="1"/>
</dbReference>
<dbReference type="AlphaFoldDB" id="X1QZW4"/>
<gene>
    <name evidence="2" type="ORF">S12H4_22197</name>
</gene>
<feature type="domain" description="TypA/BipA C-terminal" evidence="1">
    <location>
        <begin position="1"/>
        <end position="31"/>
    </location>
</feature>
<accession>X1QZW4</accession>
<reference evidence="2" key="1">
    <citation type="journal article" date="2014" name="Front. Microbiol.">
        <title>High frequency of phylogenetically diverse reductive dehalogenase-homologous genes in deep subseafloor sedimentary metagenomes.</title>
        <authorList>
            <person name="Kawai M."/>
            <person name="Futagami T."/>
            <person name="Toyoda A."/>
            <person name="Takaki Y."/>
            <person name="Nishi S."/>
            <person name="Hori S."/>
            <person name="Arai W."/>
            <person name="Tsubouchi T."/>
            <person name="Morono Y."/>
            <person name="Uchiyama I."/>
            <person name="Ito T."/>
            <person name="Fujiyama A."/>
            <person name="Inagaki F."/>
            <person name="Takami H."/>
        </authorList>
    </citation>
    <scope>NUCLEOTIDE SEQUENCE</scope>
    <source>
        <strain evidence="2">Expedition CK06-06</strain>
    </source>
</reference>
<name>X1QZW4_9ZZZZ</name>
<dbReference type="InterPro" id="IPR048876">
    <property type="entry name" value="BipA_C"/>
</dbReference>
<evidence type="ECO:0000313" key="2">
    <source>
        <dbReference type="EMBL" id="GAI74067.1"/>
    </source>
</evidence>
<dbReference type="Pfam" id="PF21018">
    <property type="entry name" value="BipA_C"/>
    <property type="match status" value="1"/>
</dbReference>
<dbReference type="InterPro" id="IPR042116">
    <property type="entry name" value="TypA/BipA_C"/>
</dbReference>
<sequence>MSLEAAMEYLQEDELVEICPNSIRIRKRLLKEVDRRRHERKKHQ</sequence>
<comment type="caution">
    <text evidence="2">The sequence shown here is derived from an EMBL/GenBank/DDBJ whole genome shotgun (WGS) entry which is preliminary data.</text>
</comment>
<dbReference type="Gene3D" id="2.40.50.250">
    <property type="entry name" value="bipa protein"/>
    <property type="match status" value="1"/>
</dbReference>
<organism evidence="2">
    <name type="scientific">marine sediment metagenome</name>
    <dbReference type="NCBI Taxonomy" id="412755"/>
    <lineage>
        <taxon>unclassified sequences</taxon>
        <taxon>metagenomes</taxon>
        <taxon>ecological metagenomes</taxon>
    </lineage>
</organism>
<dbReference type="EMBL" id="BARW01011535">
    <property type="protein sequence ID" value="GAI74067.1"/>
    <property type="molecule type" value="Genomic_DNA"/>
</dbReference>
<evidence type="ECO:0000259" key="1">
    <source>
        <dbReference type="Pfam" id="PF21018"/>
    </source>
</evidence>
<proteinExistence type="predicted"/>